<comment type="caution">
    <text evidence="1">The sequence shown here is derived from an EMBL/GenBank/DDBJ whole genome shotgun (WGS) entry which is preliminary data.</text>
</comment>
<dbReference type="STRING" id="1801770.A3A01_00710"/>
<gene>
    <name evidence="1" type="ORF">A3A01_00710</name>
</gene>
<organism evidence="1 2">
    <name type="scientific">Candidatus Nomurabacteria bacterium RIFCSPLOWO2_01_FULL_39_17</name>
    <dbReference type="NCBI Taxonomy" id="1801770"/>
    <lineage>
        <taxon>Bacteria</taxon>
        <taxon>Candidatus Nomuraibacteriota</taxon>
    </lineage>
</organism>
<dbReference type="Proteomes" id="UP000179352">
    <property type="component" value="Unassembled WGS sequence"/>
</dbReference>
<evidence type="ECO:0000313" key="2">
    <source>
        <dbReference type="Proteomes" id="UP000179352"/>
    </source>
</evidence>
<dbReference type="AlphaFoldDB" id="A0A1F6WVL5"/>
<dbReference type="EMBL" id="MFUU01000014">
    <property type="protein sequence ID" value="OGI85909.1"/>
    <property type="molecule type" value="Genomic_DNA"/>
</dbReference>
<protein>
    <submittedName>
        <fullName evidence="1">Uncharacterized protein</fullName>
    </submittedName>
</protein>
<sequence length="72" mass="8304">MKMEELQKLDDSGYKGFGFKYSPVEWRQKMSKLIAQGRTETQAKAELIASEEIARQRQKIAQEEQVGKKRAA</sequence>
<proteinExistence type="predicted"/>
<evidence type="ECO:0000313" key="1">
    <source>
        <dbReference type="EMBL" id="OGI85909.1"/>
    </source>
</evidence>
<name>A0A1F6WVL5_9BACT</name>
<reference evidence="1 2" key="1">
    <citation type="journal article" date="2016" name="Nat. Commun.">
        <title>Thousands of microbial genomes shed light on interconnected biogeochemical processes in an aquifer system.</title>
        <authorList>
            <person name="Anantharaman K."/>
            <person name="Brown C.T."/>
            <person name="Hug L.A."/>
            <person name="Sharon I."/>
            <person name="Castelle C.J."/>
            <person name="Probst A.J."/>
            <person name="Thomas B.C."/>
            <person name="Singh A."/>
            <person name="Wilkins M.J."/>
            <person name="Karaoz U."/>
            <person name="Brodie E.L."/>
            <person name="Williams K.H."/>
            <person name="Hubbard S.S."/>
            <person name="Banfield J.F."/>
        </authorList>
    </citation>
    <scope>NUCLEOTIDE SEQUENCE [LARGE SCALE GENOMIC DNA]</scope>
</reference>
<accession>A0A1F6WVL5</accession>